<evidence type="ECO:0000259" key="1">
    <source>
        <dbReference type="PROSITE" id="PS50206"/>
    </source>
</evidence>
<keyword evidence="4" id="KW-1185">Reference proteome</keyword>
<dbReference type="RefSeq" id="WP_135645882.1">
    <property type="nucleotide sequence ID" value="NZ_RQER01000010.1"/>
</dbReference>
<dbReference type="Pfam" id="PF00581">
    <property type="entry name" value="Rhodanese"/>
    <property type="match status" value="1"/>
</dbReference>
<evidence type="ECO:0000313" key="4">
    <source>
        <dbReference type="Proteomes" id="UP000297273"/>
    </source>
</evidence>
<dbReference type="SMART" id="SM00450">
    <property type="entry name" value="RHOD"/>
    <property type="match status" value="1"/>
</dbReference>
<dbReference type="Proteomes" id="UP000297273">
    <property type="component" value="Unassembled WGS sequence"/>
</dbReference>
<dbReference type="EMBL" id="RQER01000010">
    <property type="protein sequence ID" value="TGJ98868.1"/>
    <property type="molecule type" value="Genomic_DNA"/>
</dbReference>
<accession>A0A5F1ZUE8</accession>
<dbReference type="PANTHER" id="PTHR43031">
    <property type="entry name" value="FAD-DEPENDENT OXIDOREDUCTASE"/>
    <property type="match status" value="1"/>
</dbReference>
<dbReference type="PANTHER" id="PTHR43031:SF1">
    <property type="entry name" value="PYRIDINE NUCLEOTIDE-DISULPHIDE OXIDOREDUCTASE"/>
    <property type="match status" value="1"/>
</dbReference>
<gene>
    <name evidence="2" type="ORF">EHO57_15230</name>
    <name evidence="3" type="ORF">EHQ53_11270</name>
</gene>
<reference evidence="3" key="1">
    <citation type="submission" date="2018-10" db="EMBL/GenBank/DDBJ databases">
        <authorList>
            <person name="Vincent A.T."/>
            <person name="Schiettekatte O."/>
            <person name="Bourhy P."/>
            <person name="Veyrier F.J."/>
            <person name="Picardeau M."/>
        </authorList>
    </citation>
    <scope>NUCLEOTIDE SEQUENCE</scope>
    <source>
        <strain evidence="3">201702690</strain>
    </source>
</reference>
<dbReference type="EMBL" id="RQGC01000007">
    <property type="protein sequence ID" value="TGL40565.1"/>
    <property type="molecule type" value="Genomic_DNA"/>
</dbReference>
<dbReference type="CDD" id="cd00158">
    <property type="entry name" value="RHOD"/>
    <property type="match status" value="1"/>
</dbReference>
<evidence type="ECO:0000313" key="3">
    <source>
        <dbReference type="EMBL" id="TGL40565.1"/>
    </source>
</evidence>
<reference evidence="4 5" key="2">
    <citation type="journal article" date="2019" name="PLoS Negl. Trop. Dis.">
        <title>Revisiting the worldwide diversity of Leptospira species in the environment.</title>
        <authorList>
            <person name="Vincent A.T."/>
            <person name="Schiettekatte O."/>
            <person name="Bourhy P."/>
            <person name="Veyrier F.J."/>
            <person name="Picardeau M."/>
        </authorList>
    </citation>
    <scope>NUCLEOTIDE SEQUENCE [LARGE SCALE GENOMIC DNA]</scope>
    <source>
        <strain evidence="4">201702690</strain>
        <strain evidence="2 5">SSW18</strain>
    </source>
</reference>
<dbReference type="Proteomes" id="UP000297946">
    <property type="component" value="Unassembled WGS sequence"/>
</dbReference>
<dbReference type="AlphaFoldDB" id="A0A5F1ZUE8"/>
<proteinExistence type="predicted"/>
<dbReference type="InterPro" id="IPR036873">
    <property type="entry name" value="Rhodanese-like_dom_sf"/>
</dbReference>
<evidence type="ECO:0000313" key="2">
    <source>
        <dbReference type="EMBL" id="TGJ98868.1"/>
    </source>
</evidence>
<name>A0A5F1ZUE8_9LEPT</name>
<sequence>MKRILLLGCFFLSLALIDCGKGGEDKEIAESIARGALVLDVRTPNEYSIEHFPGAVNIPISSLSLRLDELGARDREIVVYCQSGGRSLRAKSLLNDKGFGRVKDAGGLQHLFSATSK</sequence>
<comment type="caution">
    <text evidence="2">The sequence shown here is derived from an EMBL/GenBank/DDBJ whole genome shotgun (WGS) entry which is preliminary data.</text>
</comment>
<organism evidence="2 5">
    <name type="scientific">Leptospira langatensis</name>
    <dbReference type="NCBI Taxonomy" id="2484983"/>
    <lineage>
        <taxon>Bacteria</taxon>
        <taxon>Pseudomonadati</taxon>
        <taxon>Spirochaetota</taxon>
        <taxon>Spirochaetia</taxon>
        <taxon>Leptospirales</taxon>
        <taxon>Leptospiraceae</taxon>
        <taxon>Leptospira</taxon>
    </lineage>
</organism>
<dbReference type="Gene3D" id="3.40.250.10">
    <property type="entry name" value="Rhodanese-like domain"/>
    <property type="match status" value="1"/>
</dbReference>
<evidence type="ECO:0000313" key="5">
    <source>
        <dbReference type="Proteomes" id="UP000297946"/>
    </source>
</evidence>
<dbReference type="InterPro" id="IPR050229">
    <property type="entry name" value="GlpE_sulfurtransferase"/>
</dbReference>
<dbReference type="PROSITE" id="PS50206">
    <property type="entry name" value="RHODANESE_3"/>
    <property type="match status" value="1"/>
</dbReference>
<dbReference type="SUPFAM" id="SSF52821">
    <property type="entry name" value="Rhodanese/Cell cycle control phosphatase"/>
    <property type="match status" value="1"/>
</dbReference>
<feature type="domain" description="Rhodanese" evidence="1">
    <location>
        <begin position="32"/>
        <end position="116"/>
    </location>
</feature>
<dbReference type="InterPro" id="IPR001763">
    <property type="entry name" value="Rhodanese-like_dom"/>
</dbReference>
<dbReference type="OrthoDB" id="9800872at2"/>
<protein>
    <submittedName>
        <fullName evidence="2">Rhodanese-like domain-containing protein</fullName>
    </submittedName>
</protein>